<comment type="caution">
    <text evidence="2">The sequence shown here is derived from an EMBL/GenBank/DDBJ whole genome shotgun (WGS) entry which is preliminary data.</text>
</comment>
<name>A0A2T6ZH31_TUBBO</name>
<dbReference type="Proteomes" id="UP000244722">
    <property type="component" value="Unassembled WGS sequence"/>
</dbReference>
<keyword evidence="3" id="KW-1185">Reference proteome</keyword>
<accession>A0A2T6ZH31</accession>
<feature type="region of interest" description="Disordered" evidence="1">
    <location>
        <begin position="370"/>
        <end position="404"/>
    </location>
</feature>
<organism evidence="2 3">
    <name type="scientific">Tuber borchii</name>
    <name type="common">White truffle</name>
    <dbReference type="NCBI Taxonomy" id="42251"/>
    <lineage>
        <taxon>Eukaryota</taxon>
        <taxon>Fungi</taxon>
        <taxon>Dikarya</taxon>
        <taxon>Ascomycota</taxon>
        <taxon>Pezizomycotina</taxon>
        <taxon>Pezizomycetes</taxon>
        <taxon>Pezizales</taxon>
        <taxon>Tuberaceae</taxon>
        <taxon>Tuber</taxon>
    </lineage>
</organism>
<reference evidence="2 3" key="1">
    <citation type="submission" date="2017-04" db="EMBL/GenBank/DDBJ databases">
        <title>Draft genome sequence of Tuber borchii Vittad., a whitish edible truffle.</title>
        <authorList>
            <consortium name="DOE Joint Genome Institute"/>
            <person name="Murat C."/>
            <person name="Kuo A."/>
            <person name="Barry K.W."/>
            <person name="Clum A."/>
            <person name="Dockter R.B."/>
            <person name="Fauchery L."/>
            <person name="Iotti M."/>
            <person name="Kohler A."/>
            <person name="Labutti K."/>
            <person name="Lindquist E.A."/>
            <person name="Lipzen A."/>
            <person name="Ohm R.A."/>
            <person name="Wang M."/>
            <person name="Grigoriev I.V."/>
            <person name="Zambonelli A."/>
            <person name="Martin F.M."/>
        </authorList>
    </citation>
    <scope>NUCLEOTIDE SEQUENCE [LARGE SCALE GENOMIC DNA]</scope>
    <source>
        <strain evidence="2 3">Tbo3840</strain>
    </source>
</reference>
<feature type="compositionally biased region" description="Polar residues" evidence="1">
    <location>
        <begin position="272"/>
        <end position="283"/>
    </location>
</feature>
<feature type="compositionally biased region" description="Pro residues" evidence="1">
    <location>
        <begin position="313"/>
        <end position="327"/>
    </location>
</feature>
<feature type="region of interest" description="Disordered" evidence="1">
    <location>
        <begin position="205"/>
        <end position="330"/>
    </location>
</feature>
<evidence type="ECO:0000256" key="1">
    <source>
        <dbReference type="SAM" id="MobiDB-lite"/>
    </source>
</evidence>
<gene>
    <name evidence="2" type="ORF">B9Z19DRAFT_1055387</name>
</gene>
<feature type="region of interest" description="Disordered" evidence="1">
    <location>
        <begin position="36"/>
        <end position="112"/>
    </location>
</feature>
<feature type="compositionally biased region" description="Low complexity" evidence="1">
    <location>
        <begin position="374"/>
        <end position="388"/>
    </location>
</feature>
<sequence length="422" mass="46013">MQPSPLPRVMESTATATAATTTVAYHSRHCRNNARAAISDFFDEAPIPEDPEPESEPELEPEPESEPDLELEPESEPDLELEPESEPELESGFEPEPEEEVEVNPEQKLCNREKARNKALAKLAGQYNREEDSDPDTESVCDFKKAFENMLDPPGCSSPSPSFEEELTGSILRPYSGYYLRTIVPNDISGSWILEETDCHYPDDAFDNNRDSLDDSCDNNQGEKIPPLLSKKDLEEQAAAAKNANHNSSSTNSSPETSNYSSSFWRHDSDTNTEYSTSASPVFSSPIAIAASNPPHHYPPPPPDPDQCGRAYPYPPPHGSLLPPPIPGTELSMVGSPLSVFDTHSSSQTVATTVRRGKKKYAVKKLLWGKKDQAQAQPEQAQEQVQAEGGVGDGGGNEKKGWKNSLKKSAIAKFLKGGGGSA</sequence>
<feature type="compositionally biased region" description="Pro residues" evidence="1">
    <location>
        <begin position="296"/>
        <end position="305"/>
    </location>
</feature>
<evidence type="ECO:0000313" key="2">
    <source>
        <dbReference type="EMBL" id="PUU74791.1"/>
    </source>
</evidence>
<dbReference type="AlphaFoldDB" id="A0A2T6ZH31"/>
<dbReference type="OrthoDB" id="5420747at2759"/>
<dbReference type="EMBL" id="NESQ01000273">
    <property type="protein sequence ID" value="PUU74791.1"/>
    <property type="molecule type" value="Genomic_DNA"/>
</dbReference>
<proteinExistence type="predicted"/>
<feature type="compositionally biased region" description="Acidic residues" evidence="1">
    <location>
        <begin position="41"/>
        <end position="103"/>
    </location>
</feature>
<evidence type="ECO:0000313" key="3">
    <source>
        <dbReference type="Proteomes" id="UP000244722"/>
    </source>
</evidence>
<protein>
    <submittedName>
        <fullName evidence="2">Uncharacterized protein</fullName>
    </submittedName>
</protein>
<feature type="compositionally biased region" description="Low complexity" evidence="1">
    <location>
        <begin position="238"/>
        <end position="263"/>
    </location>
</feature>